<evidence type="ECO:0000313" key="1">
    <source>
        <dbReference type="EMBL" id="GFT39018.1"/>
    </source>
</evidence>
<evidence type="ECO:0000313" key="2">
    <source>
        <dbReference type="Proteomes" id="UP000887013"/>
    </source>
</evidence>
<organism evidence="1 2">
    <name type="scientific">Nephila pilipes</name>
    <name type="common">Giant wood spider</name>
    <name type="synonym">Nephila maculata</name>
    <dbReference type="NCBI Taxonomy" id="299642"/>
    <lineage>
        <taxon>Eukaryota</taxon>
        <taxon>Metazoa</taxon>
        <taxon>Ecdysozoa</taxon>
        <taxon>Arthropoda</taxon>
        <taxon>Chelicerata</taxon>
        <taxon>Arachnida</taxon>
        <taxon>Araneae</taxon>
        <taxon>Araneomorphae</taxon>
        <taxon>Entelegynae</taxon>
        <taxon>Araneoidea</taxon>
        <taxon>Nephilidae</taxon>
        <taxon>Nephila</taxon>
    </lineage>
</organism>
<sequence>MELYLINFDRRAEMAQLLKNWVAYLLTALPTELSNMLAKETPDMLINMILLSLILKRFISPNGSELKTFQQLKDLMVTAQVKIRVPPDVRKHYLKVWFKFTPPFDLAEELDDL</sequence>
<dbReference type="OrthoDB" id="6432704at2759"/>
<dbReference type="EMBL" id="BMAW01014465">
    <property type="protein sequence ID" value="GFT39018.1"/>
    <property type="molecule type" value="Genomic_DNA"/>
</dbReference>
<gene>
    <name evidence="1" type="primary">AVEN_243687_1</name>
    <name evidence="1" type="ORF">NPIL_629321</name>
</gene>
<accession>A0A8X6NWC0</accession>
<protein>
    <submittedName>
        <fullName evidence="1">SCAN box domain-containing protein</fullName>
    </submittedName>
</protein>
<keyword evidence="2" id="KW-1185">Reference proteome</keyword>
<name>A0A8X6NWC0_NEPPI</name>
<dbReference type="Proteomes" id="UP000887013">
    <property type="component" value="Unassembled WGS sequence"/>
</dbReference>
<dbReference type="AlphaFoldDB" id="A0A8X6NWC0"/>
<proteinExistence type="predicted"/>
<reference evidence="1" key="1">
    <citation type="submission" date="2020-08" db="EMBL/GenBank/DDBJ databases">
        <title>Multicomponent nature underlies the extraordinary mechanical properties of spider dragline silk.</title>
        <authorList>
            <person name="Kono N."/>
            <person name="Nakamura H."/>
            <person name="Mori M."/>
            <person name="Yoshida Y."/>
            <person name="Ohtoshi R."/>
            <person name="Malay A.D."/>
            <person name="Moran D.A.P."/>
            <person name="Tomita M."/>
            <person name="Numata K."/>
            <person name="Arakawa K."/>
        </authorList>
    </citation>
    <scope>NUCLEOTIDE SEQUENCE</scope>
</reference>
<comment type="caution">
    <text evidence="1">The sequence shown here is derived from an EMBL/GenBank/DDBJ whole genome shotgun (WGS) entry which is preliminary data.</text>
</comment>